<dbReference type="GO" id="GO:0006654">
    <property type="term" value="P:phosphatidic acid biosynthetic process"/>
    <property type="evidence" value="ECO:0007669"/>
    <property type="project" value="TreeGrafter"/>
</dbReference>
<evidence type="ECO:0000256" key="1">
    <source>
        <dbReference type="ARBA" id="ARBA00004728"/>
    </source>
</evidence>
<evidence type="ECO:0000313" key="7">
    <source>
        <dbReference type="EMBL" id="KAG5682760.1"/>
    </source>
</evidence>
<comment type="pathway">
    <text evidence="1">Phospholipid metabolism; CDP-diacylglycerol biosynthesis; CDP-diacylglycerol from sn-glycerol 3-phosphate: step 2/3.</text>
</comment>
<evidence type="ECO:0000256" key="2">
    <source>
        <dbReference type="ARBA" id="ARBA00008655"/>
    </source>
</evidence>
<comment type="domain">
    <text evidence="5">The HXXXXD motif is essential for acyltransferase activity and may constitute the binding site for the phosphate moiety of the glycerol-3-phosphate.</text>
</comment>
<feature type="domain" description="Phospholipid/glycerol acyltransferase" evidence="6">
    <location>
        <begin position="51"/>
        <end position="167"/>
    </location>
</feature>
<dbReference type="SMART" id="SM00563">
    <property type="entry name" value="PlsC"/>
    <property type="match status" value="1"/>
</dbReference>
<dbReference type="EC" id="2.3.1.51" evidence="5"/>
<dbReference type="OrthoDB" id="202234at2759"/>
<dbReference type="NCBIfam" id="TIGR00530">
    <property type="entry name" value="AGP_acyltrn"/>
    <property type="match status" value="1"/>
</dbReference>
<protein>
    <recommendedName>
        <fullName evidence="5">1-acyl-sn-glycerol-3-phosphate acyltransferase</fullName>
        <ecNumber evidence="5">2.3.1.51</ecNumber>
    </recommendedName>
</protein>
<evidence type="ECO:0000259" key="6">
    <source>
        <dbReference type="SMART" id="SM00563"/>
    </source>
</evidence>
<keyword evidence="4 5" id="KW-0012">Acyltransferase</keyword>
<accession>A0A9J6CLD0</accession>
<dbReference type="EMBL" id="JADBJN010000001">
    <property type="protein sequence ID" value="KAG5682760.1"/>
    <property type="molecule type" value="Genomic_DNA"/>
</dbReference>
<gene>
    <name evidence="7" type="ORF">PVAND_012093</name>
</gene>
<keyword evidence="5" id="KW-1208">Phospholipid metabolism</keyword>
<organism evidence="7 8">
    <name type="scientific">Polypedilum vanderplanki</name>
    <name type="common">Sleeping chironomid midge</name>
    <dbReference type="NCBI Taxonomy" id="319348"/>
    <lineage>
        <taxon>Eukaryota</taxon>
        <taxon>Metazoa</taxon>
        <taxon>Ecdysozoa</taxon>
        <taxon>Arthropoda</taxon>
        <taxon>Hexapoda</taxon>
        <taxon>Insecta</taxon>
        <taxon>Pterygota</taxon>
        <taxon>Neoptera</taxon>
        <taxon>Endopterygota</taxon>
        <taxon>Diptera</taxon>
        <taxon>Nematocera</taxon>
        <taxon>Chironomoidea</taxon>
        <taxon>Chironomidae</taxon>
        <taxon>Chironominae</taxon>
        <taxon>Polypedilum</taxon>
        <taxon>Polypedilum</taxon>
    </lineage>
</organism>
<keyword evidence="3 5" id="KW-0808">Transferase</keyword>
<dbReference type="CDD" id="cd07989">
    <property type="entry name" value="LPLAT_AGPAT-like"/>
    <property type="match status" value="1"/>
</dbReference>
<evidence type="ECO:0000313" key="8">
    <source>
        <dbReference type="Proteomes" id="UP001107558"/>
    </source>
</evidence>
<dbReference type="AlphaFoldDB" id="A0A9J6CLD0"/>
<dbReference type="Pfam" id="PF01553">
    <property type="entry name" value="Acyltransferase"/>
    <property type="match status" value="1"/>
</dbReference>
<comment type="catalytic activity">
    <reaction evidence="5">
        <text>a 1-acyl-sn-glycero-3-phosphate + an acyl-CoA = a 1,2-diacyl-sn-glycero-3-phosphate + CoA</text>
        <dbReference type="Rhea" id="RHEA:19709"/>
        <dbReference type="ChEBI" id="CHEBI:57287"/>
        <dbReference type="ChEBI" id="CHEBI:57970"/>
        <dbReference type="ChEBI" id="CHEBI:58342"/>
        <dbReference type="ChEBI" id="CHEBI:58608"/>
        <dbReference type="EC" id="2.3.1.51"/>
    </reaction>
</comment>
<comment type="caution">
    <text evidence="7">The sequence shown here is derived from an EMBL/GenBank/DDBJ whole genome shotgun (WGS) entry which is preliminary data.</text>
</comment>
<dbReference type="PANTHER" id="PTHR10434:SF11">
    <property type="entry name" value="1-ACYL-SN-GLYCEROL-3-PHOSPHATE ACYLTRANSFERASE"/>
    <property type="match status" value="1"/>
</dbReference>
<dbReference type="GO" id="GO:0016020">
    <property type="term" value="C:membrane"/>
    <property type="evidence" value="ECO:0007669"/>
    <property type="project" value="InterPro"/>
</dbReference>
<dbReference type="InterPro" id="IPR004552">
    <property type="entry name" value="AGP_acyltrans"/>
</dbReference>
<proteinExistence type="inferred from homology"/>
<evidence type="ECO:0000256" key="3">
    <source>
        <dbReference type="ARBA" id="ARBA00022679"/>
    </source>
</evidence>
<dbReference type="GO" id="GO:0003841">
    <property type="term" value="F:1-acylglycerol-3-phosphate O-acyltransferase activity"/>
    <property type="evidence" value="ECO:0007669"/>
    <property type="project" value="UniProtKB-UniRule"/>
</dbReference>
<keyword evidence="5" id="KW-0594">Phospholipid biosynthesis</keyword>
<dbReference type="PANTHER" id="PTHR10434">
    <property type="entry name" value="1-ACYL-SN-GLYCEROL-3-PHOSPHATE ACYLTRANSFERASE"/>
    <property type="match status" value="1"/>
</dbReference>
<keyword evidence="5" id="KW-0444">Lipid biosynthesis</keyword>
<dbReference type="SUPFAM" id="SSF69593">
    <property type="entry name" value="Glycerol-3-phosphate (1)-acyltransferase"/>
    <property type="match status" value="1"/>
</dbReference>
<keyword evidence="8" id="KW-1185">Reference proteome</keyword>
<dbReference type="InterPro" id="IPR002123">
    <property type="entry name" value="Plipid/glycerol_acylTrfase"/>
</dbReference>
<name>A0A9J6CLD0_POLVA</name>
<comment type="similarity">
    <text evidence="2 5">Belongs to the 1-acyl-sn-glycerol-3-phosphate acyltransferase family.</text>
</comment>
<evidence type="ECO:0000256" key="5">
    <source>
        <dbReference type="RuleBase" id="RU361267"/>
    </source>
</evidence>
<sequence length="234" mass="26784">MAALYIPYFAIRGKTVENILIYAETIKHLTRVLGITWTLRGAESLMENKSFIIIANHQTSVDIMGMFNIWHVIQSMTVIAKKELLYAGPFGIAAYLSGLIFIDRHSSKGKETMNQAMEVLKKNNTKLWIFPEGTRRNTGEIHNFKKGAFHTAIQYEIPIIPIVFSSYRHFLDDKNKKFDEGEIILTVLPTIKTKGLKLSDIDELMEKTKKEMTLVYKKISDEAAENLKQSKNKL</sequence>
<keyword evidence="5" id="KW-0443">Lipid metabolism</keyword>
<evidence type="ECO:0000256" key="4">
    <source>
        <dbReference type="ARBA" id="ARBA00023315"/>
    </source>
</evidence>
<dbReference type="Proteomes" id="UP001107558">
    <property type="component" value="Chromosome 1"/>
</dbReference>
<dbReference type="GO" id="GO:0005783">
    <property type="term" value="C:endoplasmic reticulum"/>
    <property type="evidence" value="ECO:0007669"/>
    <property type="project" value="TreeGrafter"/>
</dbReference>
<reference evidence="7" key="1">
    <citation type="submission" date="2021-03" db="EMBL/GenBank/DDBJ databases">
        <title>Chromosome level genome of the anhydrobiotic midge Polypedilum vanderplanki.</title>
        <authorList>
            <person name="Yoshida Y."/>
            <person name="Kikawada T."/>
            <person name="Gusev O."/>
        </authorList>
    </citation>
    <scope>NUCLEOTIDE SEQUENCE</scope>
    <source>
        <strain evidence="7">NIAS01</strain>
        <tissue evidence="7">Whole body or cell culture</tissue>
    </source>
</reference>